<feature type="domain" description="Alpha/beta hydrolase fold-3" evidence="3">
    <location>
        <begin position="159"/>
        <end position="224"/>
    </location>
</feature>
<reference evidence="4 5" key="1">
    <citation type="submission" date="2019-07" db="EMBL/GenBank/DDBJ databases">
        <title>Sphingomonas solaris sp. nov., isolated from a solar panel from Boston, Massachusetts.</title>
        <authorList>
            <person name="Tanner K."/>
            <person name="Pascual J."/>
            <person name="Mancuso C."/>
            <person name="Pereto J."/>
            <person name="Khalil A."/>
            <person name="Vilanova C."/>
        </authorList>
    </citation>
    <scope>NUCLEOTIDE SEQUENCE [LARGE SCALE GENOMIC DNA]</scope>
    <source>
        <strain evidence="4 5">R4DWN</strain>
    </source>
</reference>
<dbReference type="Pfam" id="PF07859">
    <property type="entry name" value="Abhydrolase_3"/>
    <property type="match status" value="1"/>
</dbReference>
<evidence type="ECO:0000313" key="5">
    <source>
        <dbReference type="Proteomes" id="UP000318681"/>
    </source>
</evidence>
<accession>A0A558RB81</accession>
<comment type="caution">
    <text evidence="4">The sequence shown here is derived from an EMBL/GenBank/DDBJ whole genome shotgun (WGS) entry which is preliminary data.</text>
</comment>
<name>A0A558RB81_9SPHN</name>
<dbReference type="EMBL" id="VNIM01000008">
    <property type="protein sequence ID" value="TVV76611.1"/>
    <property type="molecule type" value="Genomic_DNA"/>
</dbReference>
<dbReference type="InterPro" id="IPR029058">
    <property type="entry name" value="AB_hydrolase_fold"/>
</dbReference>
<dbReference type="AlphaFoldDB" id="A0A558RB81"/>
<evidence type="ECO:0000256" key="1">
    <source>
        <dbReference type="ARBA" id="ARBA00022801"/>
    </source>
</evidence>
<keyword evidence="2" id="KW-0732">Signal</keyword>
<dbReference type="Gene3D" id="3.40.50.1820">
    <property type="entry name" value="alpha/beta hydrolase"/>
    <property type="match status" value="1"/>
</dbReference>
<keyword evidence="1 4" id="KW-0378">Hydrolase</keyword>
<sequence length="306" mass="31849">MSRLMPAAALCMVPAAFAPVAAAAQDVPAANGVRTLAPIRLYPGAAPGTPPATQAEAEDRMGPLTVLRNVSVPTVTPVLPAPGKANGAAVVIAPGGGYRILAIDIEGYQEARWLAARGISAFVLKYRVMPVTGSLADMAKQAVANMPPASQSAYVTFDYPPAVADAANAVRLVRRRAGEWGVDPRRIGLMGFSAGAISTVRVATDAGITDRPDFVAAIYPPLEAVAVPADAPPLFGAIALDDPLFAGKGFGLIDAWRKAKRPVEFHLYETGGHGFGMGRPGTTTGDWLASFHGWMTMRKLVPGAAR</sequence>
<dbReference type="GO" id="GO:0016787">
    <property type="term" value="F:hydrolase activity"/>
    <property type="evidence" value="ECO:0007669"/>
    <property type="project" value="UniProtKB-KW"/>
</dbReference>
<organism evidence="4 5">
    <name type="scientific">Alterirhizorhabdus solaris</name>
    <dbReference type="NCBI Taxonomy" id="2529389"/>
    <lineage>
        <taxon>Bacteria</taxon>
        <taxon>Pseudomonadati</taxon>
        <taxon>Pseudomonadota</taxon>
        <taxon>Alphaproteobacteria</taxon>
        <taxon>Sphingomonadales</taxon>
        <taxon>Rhizorhabdaceae</taxon>
        <taxon>Alterirhizorhabdus</taxon>
    </lineage>
</organism>
<feature type="chain" id="PRO_5021830122" evidence="2">
    <location>
        <begin position="24"/>
        <end position="306"/>
    </location>
</feature>
<evidence type="ECO:0000313" key="4">
    <source>
        <dbReference type="EMBL" id="TVV76611.1"/>
    </source>
</evidence>
<dbReference type="PANTHER" id="PTHR48081">
    <property type="entry name" value="AB HYDROLASE SUPERFAMILY PROTEIN C4A8.06C"/>
    <property type="match status" value="1"/>
</dbReference>
<dbReference type="OrthoDB" id="9771666at2"/>
<protein>
    <submittedName>
        <fullName evidence="4">Alpha/beta hydrolase</fullName>
    </submittedName>
</protein>
<dbReference type="PANTHER" id="PTHR48081:SF6">
    <property type="entry name" value="PEPTIDASE S9 PROLYL OLIGOPEPTIDASE CATALYTIC DOMAIN-CONTAINING PROTEIN"/>
    <property type="match status" value="1"/>
</dbReference>
<dbReference type="InterPro" id="IPR013094">
    <property type="entry name" value="AB_hydrolase_3"/>
</dbReference>
<evidence type="ECO:0000259" key="3">
    <source>
        <dbReference type="Pfam" id="PF07859"/>
    </source>
</evidence>
<gene>
    <name evidence="4" type="ORF">FOY91_03525</name>
</gene>
<keyword evidence="5" id="KW-1185">Reference proteome</keyword>
<evidence type="ECO:0000256" key="2">
    <source>
        <dbReference type="SAM" id="SignalP"/>
    </source>
</evidence>
<dbReference type="Proteomes" id="UP000318681">
    <property type="component" value="Unassembled WGS sequence"/>
</dbReference>
<dbReference type="InterPro" id="IPR050300">
    <property type="entry name" value="GDXG_lipolytic_enzyme"/>
</dbReference>
<proteinExistence type="predicted"/>
<feature type="signal peptide" evidence="2">
    <location>
        <begin position="1"/>
        <end position="23"/>
    </location>
</feature>
<dbReference type="SUPFAM" id="SSF53474">
    <property type="entry name" value="alpha/beta-Hydrolases"/>
    <property type="match status" value="1"/>
</dbReference>
<dbReference type="RefSeq" id="WP_145148190.1">
    <property type="nucleotide sequence ID" value="NZ_VNIM01000008.1"/>
</dbReference>